<name>A0ABV3H0J4_9ACTN</name>
<gene>
    <name evidence="6" type="ORF">AB0K40_11240</name>
</gene>
<keyword evidence="3" id="KW-0804">Transcription</keyword>
<dbReference type="Proteomes" id="UP001552427">
    <property type="component" value="Unassembled WGS sequence"/>
</dbReference>
<evidence type="ECO:0000313" key="7">
    <source>
        <dbReference type="Proteomes" id="UP001552427"/>
    </source>
</evidence>
<evidence type="ECO:0000259" key="5">
    <source>
        <dbReference type="PROSITE" id="PS50932"/>
    </source>
</evidence>
<evidence type="ECO:0000256" key="1">
    <source>
        <dbReference type="ARBA" id="ARBA00023015"/>
    </source>
</evidence>
<dbReference type="PANTHER" id="PTHR30146:SF153">
    <property type="entry name" value="LACTOSE OPERON REPRESSOR"/>
    <property type="match status" value="1"/>
</dbReference>
<dbReference type="SUPFAM" id="SSF53822">
    <property type="entry name" value="Periplasmic binding protein-like I"/>
    <property type="match status" value="1"/>
</dbReference>
<proteinExistence type="predicted"/>
<organism evidence="6 7">
    <name type="scientific">Nonomuraea bangladeshensis</name>
    <dbReference type="NCBI Taxonomy" id="404385"/>
    <lineage>
        <taxon>Bacteria</taxon>
        <taxon>Bacillati</taxon>
        <taxon>Actinomycetota</taxon>
        <taxon>Actinomycetes</taxon>
        <taxon>Streptosporangiales</taxon>
        <taxon>Streptosporangiaceae</taxon>
        <taxon>Nonomuraea</taxon>
    </lineage>
</organism>
<evidence type="ECO:0000313" key="6">
    <source>
        <dbReference type="EMBL" id="MEV4286066.1"/>
    </source>
</evidence>
<keyword evidence="1" id="KW-0805">Transcription regulation</keyword>
<dbReference type="Gene3D" id="3.40.50.2300">
    <property type="match status" value="2"/>
</dbReference>
<dbReference type="CDD" id="cd06267">
    <property type="entry name" value="PBP1_LacI_sugar_binding-like"/>
    <property type="match status" value="1"/>
</dbReference>
<dbReference type="PROSITE" id="PS50932">
    <property type="entry name" value="HTH_LACI_2"/>
    <property type="match status" value="1"/>
</dbReference>
<dbReference type="SMART" id="SM00354">
    <property type="entry name" value="HTH_LACI"/>
    <property type="match status" value="1"/>
</dbReference>
<protein>
    <submittedName>
        <fullName evidence="6">LacI family DNA-binding transcriptional regulator</fullName>
    </submittedName>
</protein>
<evidence type="ECO:0000256" key="3">
    <source>
        <dbReference type="ARBA" id="ARBA00023163"/>
    </source>
</evidence>
<dbReference type="Pfam" id="PF13377">
    <property type="entry name" value="Peripla_BP_3"/>
    <property type="match status" value="1"/>
</dbReference>
<feature type="domain" description="HTH lacI-type" evidence="5">
    <location>
        <begin position="7"/>
        <end position="63"/>
    </location>
</feature>
<feature type="region of interest" description="Disordered" evidence="4">
    <location>
        <begin position="308"/>
        <end position="328"/>
    </location>
</feature>
<dbReference type="SUPFAM" id="SSF47413">
    <property type="entry name" value="lambda repressor-like DNA-binding domains"/>
    <property type="match status" value="1"/>
</dbReference>
<dbReference type="RefSeq" id="WP_364447640.1">
    <property type="nucleotide sequence ID" value="NZ_JBFARM010000003.1"/>
</dbReference>
<sequence length="328" mass="34792">MARARRVTSVDVAREAGVSQATVSYVLNNVSHQKIAEETRQRIHAAVEKLGYTPSAAARTLRLGRSDIVLLLVANIPLGSTAVELIEHLTADLERYGLSVITRVESGRTVASLWKDLAPAAVVTFAPVTKENRADMRAAGTYVVNAWGDSEGEPNVMTRGQTRIGRMQADHLISRGHVRVGYAAPADPRVRAFYDPRLAGVRQGCADHGLPPPSVREVPLDAEAASTAARAWRAEGVTAVCAFNDEVAVALLAGVRAAGLSAPADLAVIGVDDIPMARFAEPPLTTVDQHMEAVAAELADAVLKGLGRPDARRSAPPDNATLVVRRSA</sequence>
<dbReference type="Pfam" id="PF00356">
    <property type="entry name" value="LacI"/>
    <property type="match status" value="1"/>
</dbReference>
<dbReference type="InterPro" id="IPR010982">
    <property type="entry name" value="Lambda_DNA-bd_dom_sf"/>
</dbReference>
<dbReference type="PANTHER" id="PTHR30146">
    <property type="entry name" value="LACI-RELATED TRANSCRIPTIONAL REPRESSOR"/>
    <property type="match status" value="1"/>
</dbReference>
<dbReference type="CDD" id="cd01392">
    <property type="entry name" value="HTH_LacI"/>
    <property type="match status" value="1"/>
</dbReference>
<reference evidence="6 7" key="1">
    <citation type="submission" date="2024-06" db="EMBL/GenBank/DDBJ databases">
        <title>The Natural Products Discovery Center: Release of the First 8490 Sequenced Strains for Exploring Actinobacteria Biosynthetic Diversity.</title>
        <authorList>
            <person name="Kalkreuter E."/>
            <person name="Kautsar S.A."/>
            <person name="Yang D."/>
            <person name="Bader C.D."/>
            <person name="Teijaro C.N."/>
            <person name="Fluegel L."/>
            <person name="Davis C.M."/>
            <person name="Simpson J.R."/>
            <person name="Lauterbach L."/>
            <person name="Steele A.D."/>
            <person name="Gui C."/>
            <person name="Meng S."/>
            <person name="Li G."/>
            <person name="Viehrig K."/>
            <person name="Ye F."/>
            <person name="Su P."/>
            <person name="Kiefer A.F."/>
            <person name="Nichols A."/>
            <person name="Cepeda A.J."/>
            <person name="Yan W."/>
            <person name="Fan B."/>
            <person name="Jiang Y."/>
            <person name="Adhikari A."/>
            <person name="Zheng C.-J."/>
            <person name="Schuster L."/>
            <person name="Cowan T.M."/>
            <person name="Smanski M.J."/>
            <person name="Chevrette M.G."/>
            <person name="De Carvalho L.P.S."/>
            <person name="Shen B."/>
        </authorList>
    </citation>
    <scope>NUCLEOTIDE SEQUENCE [LARGE SCALE GENOMIC DNA]</scope>
    <source>
        <strain evidence="6 7">NPDC049574</strain>
    </source>
</reference>
<comment type="caution">
    <text evidence="6">The sequence shown here is derived from an EMBL/GenBank/DDBJ whole genome shotgun (WGS) entry which is preliminary data.</text>
</comment>
<dbReference type="InterPro" id="IPR000843">
    <property type="entry name" value="HTH_LacI"/>
</dbReference>
<accession>A0ABV3H0J4</accession>
<evidence type="ECO:0000256" key="2">
    <source>
        <dbReference type="ARBA" id="ARBA00023125"/>
    </source>
</evidence>
<evidence type="ECO:0000256" key="4">
    <source>
        <dbReference type="SAM" id="MobiDB-lite"/>
    </source>
</evidence>
<dbReference type="Gene3D" id="1.10.260.40">
    <property type="entry name" value="lambda repressor-like DNA-binding domains"/>
    <property type="match status" value="1"/>
</dbReference>
<dbReference type="InterPro" id="IPR046335">
    <property type="entry name" value="LacI/GalR-like_sensor"/>
</dbReference>
<keyword evidence="7" id="KW-1185">Reference proteome</keyword>
<dbReference type="GO" id="GO:0003677">
    <property type="term" value="F:DNA binding"/>
    <property type="evidence" value="ECO:0007669"/>
    <property type="project" value="UniProtKB-KW"/>
</dbReference>
<dbReference type="InterPro" id="IPR028082">
    <property type="entry name" value="Peripla_BP_I"/>
</dbReference>
<keyword evidence="2 6" id="KW-0238">DNA-binding</keyword>
<dbReference type="EMBL" id="JBFARM010000003">
    <property type="protein sequence ID" value="MEV4286066.1"/>
    <property type="molecule type" value="Genomic_DNA"/>
</dbReference>